<keyword evidence="3" id="KW-0210">Decarboxylase</keyword>
<dbReference type="PANTHER" id="PTHR42735:SF1">
    <property type="entry name" value="PYRIDOXAL-DEPENDENT DECARBOXYLASE DOMAIN-CONTAINING PROTEIN 1-RELATED"/>
    <property type="match status" value="1"/>
</dbReference>
<evidence type="ECO:0000259" key="8">
    <source>
        <dbReference type="Pfam" id="PF22930"/>
    </source>
</evidence>
<evidence type="ECO:0000256" key="6">
    <source>
        <dbReference type="ARBA" id="ARBA00047190"/>
    </source>
</evidence>
<feature type="compositionally biased region" description="Low complexity" evidence="7">
    <location>
        <begin position="694"/>
        <end position="719"/>
    </location>
</feature>
<gene>
    <name evidence="10" type="ORF">CLUMA_CG004858</name>
</gene>
<evidence type="ECO:0000313" key="10">
    <source>
        <dbReference type="EMBL" id="CRK91173.1"/>
    </source>
</evidence>
<evidence type="ECO:0000256" key="7">
    <source>
        <dbReference type="SAM" id="MobiDB-lite"/>
    </source>
</evidence>
<dbReference type="OrthoDB" id="2161780at2759"/>
<evidence type="ECO:0000256" key="3">
    <source>
        <dbReference type="ARBA" id="ARBA00022793"/>
    </source>
</evidence>
<dbReference type="GO" id="GO:0019752">
    <property type="term" value="P:carboxylic acid metabolic process"/>
    <property type="evidence" value="ECO:0007669"/>
    <property type="project" value="InterPro"/>
</dbReference>
<dbReference type="PANTHER" id="PTHR42735">
    <property type="match status" value="1"/>
</dbReference>
<organism evidence="10 11">
    <name type="scientific">Clunio marinus</name>
    <dbReference type="NCBI Taxonomy" id="568069"/>
    <lineage>
        <taxon>Eukaryota</taxon>
        <taxon>Metazoa</taxon>
        <taxon>Ecdysozoa</taxon>
        <taxon>Arthropoda</taxon>
        <taxon>Hexapoda</taxon>
        <taxon>Insecta</taxon>
        <taxon>Pterygota</taxon>
        <taxon>Neoptera</taxon>
        <taxon>Endopterygota</taxon>
        <taxon>Diptera</taxon>
        <taxon>Nematocera</taxon>
        <taxon>Chironomoidea</taxon>
        <taxon>Chironomidae</taxon>
        <taxon>Clunio</taxon>
    </lineage>
</organism>
<dbReference type="EMBL" id="CVRI01000020">
    <property type="protein sequence ID" value="CRK91173.1"/>
    <property type="molecule type" value="Genomic_DNA"/>
</dbReference>
<evidence type="ECO:0000256" key="5">
    <source>
        <dbReference type="ARBA" id="ARBA00023239"/>
    </source>
</evidence>
<feature type="domain" description="PDXDC1-like third" evidence="9">
    <location>
        <begin position="491"/>
        <end position="606"/>
    </location>
</feature>
<dbReference type="Pfam" id="PF00282">
    <property type="entry name" value="Pyridoxal_deC"/>
    <property type="match status" value="1"/>
</dbReference>
<accession>A0A1J1HT42</accession>
<evidence type="ECO:0000256" key="4">
    <source>
        <dbReference type="ARBA" id="ARBA00022898"/>
    </source>
</evidence>
<dbReference type="Pfam" id="PF22937">
    <property type="entry name" value="PDXDC1-like_cen2"/>
    <property type="match status" value="1"/>
</dbReference>
<keyword evidence="4" id="KW-0663">Pyridoxal phosphate</keyword>
<dbReference type="AlphaFoldDB" id="A0A1J1HT42"/>
<evidence type="ECO:0000256" key="1">
    <source>
        <dbReference type="ARBA" id="ARBA00001933"/>
    </source>
</evidence>
<dbReference type="GO" id="GO:0030170">
    <property type="term" value="F:pyridoxal phosphate binding"/>
    <property type="evidence" value="ECO:0007669"/>
    <property type="project" value="InterPro"/>
</dbReference>
<keyword evidence="5" id="KW-0456">Lyase</keyword>
<evidence type="ECO:0000256" key="2">
    <source>
        <dbReference type="ARBA" id="ARBA00009533"/>
    </source>
</evidence>
<dbReference type="Proteomes" id="UP000183832">
    <property type="component" value="Unassembled WGS sequence"/>
</dbReference>
<dbReference type="Gene3D" id="3.90.1150.170">
    <property type="match status" value="1"/>
</dbReference>
<protein>
    <recommendedName>
        <fullName evidence="6">Pyridoxal-dependent decarboxylase domain-containing protein 1</fullName>
    </recommendedName>
</protein>
<comment type="similarity">
    <text evidence="2">Belongs to the group II decarboxylase family.</text>
</comment>
<evidence type="ECO:0000259" key="9">
    <source>
        <dbReference type="Pfam" id="PF22937"/>
    </source>
</evidence>
<evidence type="ECO:0000313" key="11">
    <source>
        <dbReference type="Proteomes" id="UP000183832"/>
    </source>
</evidence>
<dbReference type="GO" id="GO:0016831">
    <property type="term" value="F:carboxy-lyase activity"/>
    <property type="evidence" value="ECO:0007669"/>
    <property type="project" value="UniProtKB-KW"/>
</dbReference>
<comment type="cofactor">
    <cofactor evidence="1">
        <name>pyridoxal 5'-phosphate</name>
        <dbReference type="ChEBI" id="CHEBI:597326"/>
    </cofactor>
</comment>
<dbReference type="InterPro" id="IPR050477">
    <property type="entry name" value="GrpII_AminoAcid_Decarb"/>
</dbReference>
<sequence>MADQSVQKPSATEKIIMSSSKLISKLENLELLKGDTVPVNPSTNIEFLNEPRPAYEIFGNLEQLILFSDDDDDFFMPIVDDISHLAFVSQSVLSYIRTISPGTRLMKISDNIYNQTSKWLNSLFLKNSTATFLPSNIECLSKALRVALMCKFENYHKEGLQGVKSVSIYVNSKNPFLNDLKFVAYLVGLSESAIKVIASEDGVDHLNLVELNNQIETDKANNIIPLFLMADMGSSITGAFDSSLSELSEVSEKHQLWLHITGGYITSLAVSENKQENLKNVSSMTLDFEDWMGLPSVSYVLLHKQITVPDNNFFGIENQIRKIEAFPLWTVMQNLGRDRIVGAFSQAFQSCRVLYEMVSKARGFRLLSKNPSGDDDKDFFNATVVLFQFDGETSNDGKIEETSRGGIEKTNNSLYFDRLNSWLGQTLERDFPQLQLSLKDDKIFGTCIRYNPFELGVGEKVPSLETFAEFNEFFEAQSDILRATIEKKQVFNDLVENNKVLRLVKLNDDWAGLGGVHYVPEQMETIETDQGKTELNKLNMQLVERLKSSDNAFSLGESTDGVACIRQDNNSKHIKVIFGMVTSETDIEELLDLVVNAGNELQESSKVLDSMAEVIKKGIEAVETDLRKEADERVWNDGILRVVPVVGSVLNWINPLPKDGSGIKGRSLNLQQGVIESTENIYKYHMQLPLNKTSSTNHSRNGSQSSSSSKTVAVTAMSTLPDEGEPKIEPNALT</sequence>
<dbReference type="InterPro" id="IPR015421">
    <property type="entry name" value="PyrdxlP-dep_Trfase_major"/>
</dbReference>
<keyword evidence="11" id="KW-1185">Reference proteome</keyword>
<proteinExistence type="inferred from homology"/>
<dbReference type="Gene3D" id="3.40.640.10">
    <property type="entry name" value="Type I PLP-dependent aspartate aminotransferase-like (Major domain)"/>
    <property type="match status" value="1"/>
</dbReference>
<dbReference type="SUPFAM" id="SSF53383">
    <property type="entry name" value="PLP-dependent transferases"/>
    <property type="match status" value="1"/>
</dbReference>
<dbReference type="STRING" id="568069.A0A1J1HT42"/>
<reference evidence="10" key="1">
    <citation type="submission" date="2015-04" db="EMBL/GenBank/DDBJ databases">
        <authorList>
            <person name="Syromyatnikov M.Y."/>
            <person name="Popov V.N."/>
        </authorList>
    </citation>
    <scope>NUCLEOTIDE SEQUENCE [LARGE SCALE GENOMIC DNA]</scope>
</reference>
<dbReference type="Pfam" id="PF22930">
    <property type="entry name" value="PDXDC1-like_cen"/>
    <property type="match status" value="1"/>
</dbReference>
<feature type="region of interest" description="Disordered" evidence="7">
    <location>
        <begin position="691"/>
        <end position="734"/>
    </location>
</feature>
<dbReference type="InterPro" id="IPR002129">
    <property type="entry name" value="PyrdxlP-dep_de-COase"/>
</dbReference>
<dbReference type="InterPro" id="IPR055103">
    <property type="entry name" value="PDXDC1-like_2nd"/>
</dbReference>
<dbReference type="InterPro" id="IPR015424">
    <property type="entry name" value="PyrdxlP-dep_Trfase"/>
</dbReference>
<feature type="domain" description="PDXDC1/PDXD2 second" evidence="8">
    <location>
        <begin position="383"/>
        <end position="485"/>
    </location>
</feature>
<dbReference type="InterPro" id="IPR055102">
    <property type="entry name" value="PDXDC1-like_3rd"/>
</dbReference>
<name>A0A1J1HT42_9DIPT</name>